<dbReference type="GO" id="GO:0050660">
    <property type="term" value="F:flavin adenine dinucleotide binding"/>
    <property type="evidence" value="ECO:0007669"/>
    <property type="project" value="InterPro"/>
</dbReference>
<dbReference type="Gene3D" id="3.50.50.60">
    <property type="entry name" value="FAD/NAD(P)-binding domain"/>
    <property type="match status" value="1"/>
</dbReference>
<evidence type="ECO:0000256" key="6">
    <source>
        <dbReference type="RuleBase" id="RU361217"/>
    </source>
</evidence>
<evidence type="ECO:0000256" key="2">
    <source>
        <dbReference type="ARBA" id="ARBA00007330"/>
    </source>
</evidence>
<dbReference type="PROSITE" id="PS00978">
    <property type="entry name" value="FAD_G3PDH_2"/>
    <property type="match status" value="1"/>
</dbReference>
<protein>
    <recommendedName>
        <fullName evidence="6">Glycerol-3-phosphate dehydrogenase</fullName>
        <ecNumber evidence="6">1.1.5.3</ecNumber>
    </recommendedName>
</protein>
<dbReference type="SUPFAM" id="SSF51905">
    <property type="entry name" value="FAD/NAD(P)-binding domain"/>
    <property type="match status" value="1"/>
</dbReference>
<dbReference type="AlphaFoldDB" id="A0A383S6F5"/>
<dbReference type="GO" id="GO:0004368">
    <property type="term" value="F:glycerol-3-phosphate dehydrogenase (quinone) activity"/>
    <property type="evidence" value="ECO:0007669"/>
    <property type="project" value="UniProtKB-EC"/>
</dbReference>
<sequence>MADLTVDVVVIGGGATGAGVARDVAMRGLSVVLVDRADLAQGTTARYHGLLHSGGRYVVSDPESARECAEENRIVTRIHANAVEQTGGLFVVTPDDSEEYSDGFLAAAASAHVPAEEITVAQALAREPRLNPGIKRAFAVLDGTVDGWAMVRGAAESAREYGARVLPYHEVTAIHRDGDRVAGVTVRDVKAGGHRRIACRFVMNAAGPWAGRVAALAGCEDVDVVPGRGIMIAMNHRLVNTVINRCIKPADGDILVPVHTVSIIGTTDVKATDPDKLPIPRAEVQQMLDAGEALVPGFRRARAVHAWAGARPLVKDTRVSASDTRHMSRGMSVLDHASRDGLKGMLTITGGKLTTYRLMAERIVDLMCEQMGEARTCRTADEPVPAAKDTPTYTVTHRLADREKDRRDDQIICECELMSRSMFLDLLAEDPAATLDDLRRRLRLGMGPCQGGFCSTRAAGLMCATGARSSVQATAELRGFLKHRWIGLWPILAGGQLRQAALDEWIARGTLDIDHAPGQVDPVEPYPVGTEIDERDQARAGAVVGDEQEVPA</sequence>
<dbReference type="GO" id="GO:0010181">
    <property type="term" value="F:FMN binding"/>
    <property type="evidence" value="ECO:0007669"/>
    <property type="project" value="InterPro"/>
</dbReference>
<comment type="catalytic activity">
    <reaction evidence="6">
        <text>a quinone + sn-glycerol 3-phosphate = dihydroxyacetone phosphate + a quinol</text>
        <dbReference type="Rhea" id="RHEA:18977"/>
        <dbReference type="ChEBI" id="CHEBI:24646"/>
        <dbReference type="ChEBI" id="CHEBI:57597"/>
        <dbReference type="ChEBI" id="CHEBI:57642"/>
        <dbReference type="ChEBI" id="CHEBI:132124"/>
        <dbReference type="EC" id="1.1.5.3"/>
    </reaction>
</comment>
<evidence type="ECO:0000256" key="3">
    <source>
        <dbReference type="ARBA" id="ARBA00022630"/>
    </source>
</evidence>
<dbReference type="InterPro" id="IPR041854">
    <property type="entry name" value="BFD-like_2Fe2S-bd_dom_sf"/>
</dbReference>
<evidence type="ECO:0000313" key="8">
    <source>
        <dbReference type="EMBL" id="SYZ32846.1"/>
    </source>
</evidence>
<dbReference type="RefSeq" id="WP_119161220.1">
    <property type="nucleotide sequence ID" value="NZ_LR134442.1"/>
</dbReference>
<dbReference type="PANTHER" id="PTHR11985">
    <property type="entry name" value="GLYCEROL-3-PHOSPHATE DEHYDROGENASE"/>
    <property type="match status" value="1"/>
</dbReference>
<name>A0A383S6F5_9ACTN</name>
<dbReference type="Gene3D" id="1.10.10.1100">
    <property type="entry name" value="BFD-like [2Fe-2S]-binding domain"/>
    <property type="match status" value="1"/>
</dbReference>
<dbReference type="NCBIfam" id="NF008313">
    <property type="entry name" value="PRK11101.1"/>
    <property type="match status" value="1"/>
</dbReference>
<dbReference type="InterPro" id="IPR000447">
    <property type="entry name" value="G3P_DH_FAD-dep"/>
</dbReference>
<dbReference type="InterPro" id="IPR017752">
    <property type="entry name" value="G3P_DH_GlpA_su"/>
</dbReference>
<dbReference type="InterPro" id="IPR036188">
    <property type="entry name" value="FAD/NAD-bd_sf"/>
</dbReference>
<evidence type="ECO:0000259" key="7">
    <source>
        <dbReference type="Pfam" id="PF01266"/>
    </source>
</evidence>
<gene>
    <name evidence="8" type="ORF">PROPAUS_0757</name>
</gene>
<evidence type="ECO:0000313" key="9">
    <source>
        <dbReference type="Proteomes" id="UP000263928"/>
    </source>
</evidence>
<dbReference type="SUPFAM" id="SSF54373">
    <property type="entry name" value="FAD-linked reductases, C-terminal domain"/>
    <property type="match status" value="1"/>
</dbReference>
<dbReference type="NCBIfam" id="TIGR03377">
    <property type="entry name" value="glycerol3P_GlpA"/>
    <property type="match status" value="1"/>
</dbReference>
<dbReference type="GO" id="GO:0009331">
    <property type="term" value="C:glycerol-3-phosphate dehydrogenase (FAD) complex"/>
    <property type="evidence" value="ECO:0007669"/>
    <property type="project" value="UniProtKB-UniRule"/>
</dbReference>
<reference evidence="9" key="1">
    <citation type="submission" date="2018-08" db="EMBL/GenBank/DDBJ databases">
        <authorList>
            <person name="Hornung B."/>
        </authorList>
    </citation>
    <scope>NUCLEOTIDE SEQUENCE [LARGE SCALE GENOMIC DNA]</scope>
</reference>
<keyword evidence="3 6" id="KW-0285">Flavoprotein</keyword>
<accession>A0A383S6F5</accession>
<dbReference type="Proteomes" id="UP000263928">
    <property type="component" value="Unassembled WGS sequence"/>
</dbReference>
<evidence type="ECO:0000256" key="5">
    <source>
        <dbReference type="ARBA" id="ARBA00023002"/>
    </source>
</evidence>
<dbReference type="GO" id="GO:0046168">
    <property type="term" value="P:glycerol-3-phosphate catabolic process"/>
    <property type="evidence" value="ECO:0007669"/>
    <property type="project" value="TreeGrafter"/>
</dbReference>
<comment type="similarity">
    <text evidence="2 6">Belongs to the FAD-dependent glycerol-3-phosphate dehydrogenase family.</text>
</comment>
<feature type="domain" description="FAD dependent oxidoreductase" evidence="7">
    <location>
        <begin position="7"/>
        <end position="356"/>
    </location>
</feature>
<dbReference type="GO" id="GO:0019563">
    <property type="term" value="P:glycerol catabolic process"/>
    <property type="evidence" value="ECO:0007669"/>
    <property type="project" value="UniProtKB-UniPathway"/>
</dbReference>
<keyword evidence="4" id="KW-0274">FAD</keyword>
<dbReference type="PRINTS" id="PR01001">
    <property type="entry name" value="FADG3PDH"/>
</dbReference>
<dbReference type="EMBL" id="UNQJ01000003">
    <property type="protein sequence ID" value="SYZ32846.1"/>
    <property type="molecule type" value="Genomic_DNA"/>
</dbReference>
<keyword evidence="9" id="KW-1185">Reference proteome</keyword>
<dbReference type="PANTHER" id="PTHR11985:SF35">
    <property type="entry name" value="ANAEROBIC GLYCEROL-3-PHOSPHATE DEHYDROGENASE SUBUNIT A"/>
    <property type="match status" value="1"/>
</dbReference>
<dbReference type="PROSITE" id="PS00977">
    <property type="entry name" value="FAD_G3PDH_1"/>
    <property type="match status" value="1"/>
</dbReference>
<keyword evidence="5 6" id="KW-0560">Oxidoreductase</keyword>
<organism evidence="8 9">
    <name type="scientific">Propionibacterium australiense</name>
    <dbReference type="NCBI Taxonomy" id="119981"/>
    <lineage>
        <taxon>Bacteria</taxon>
        <taxon>Bacillati</taxon>
        <taxon>Actinomycetota</taxon>
        <taxon>Actinomycetes</taxon>
        <taxon>Propionibacteriales</taxon>
        <taxon>Propionibacteriaceae</taxon>
        <taxon>Propionibacterium</taxon>
    </lineage>
</organism>
<dbReference type="Gene3D" id="3.30.9.10">
    <property type="entry name" value="D-Amino Acid Oxidase, subunit A, domain 2"/>
    <property type="match status" value="1"/>
</dbReference>
<evidence type="ECO:0000256" key="1">
    <source>
        <dbReference type="ARBA" id="ARBA00001974"/>
    </source>
</evidence>
<evidence type="ECO:0000256" key="4">
    <source>
        <dbReference type="ARBA" id="ARBA00022827"/>
    </source>
</evidence>
<dbReference type="Pfam" id="PF01266">
    <property type="entry name" value="DAO"/>
    <property type="match status" value="1"/>
</dbReference>
<dbReference type="EC" id="1.1.5.3" evidence="6"/>
<dbReference type="GO" id="GO:0005886">
    <property type="term" value="C:plasma membrane"/>
    <property type="evidence" value="ECO:0007669"/>
    <property type="project" value="InterPro"/>
</dbReference>
<dbReference type="UniPathway" id="UPA00618">
    <property type="reaction ID" value="UER00673"/>
</dbReference>
<dbReference type="InterPro" id="IPR006076">
    <property type="entry name" value="FAD-dep_OxRdtase"/>
</dbReference>
<proteinExistence type="inferred from homology"/>
<comment type="cofactor">
    <cofactor evidence="1 6">
        <name>FAD</name>
        <dbReference type="ChEBI" id="CHEBI:57692"/>
    </cofactor>
</comment>